<dbReference type="EMBL" id="WCTY01000021">
    <property type="protein sequence ID" value="KAB4183088.1"/>
    <property type="molecule type" value="Genomic_DNA"/>
</dbReference>
<proteinExistence type="predicted"/>
<dbReference type="RefSeq" id="WP_148332209.1">
    <property type="nucleotide sequence ID" value="NZ_CAXSUA010000006.1"/>
</dbReference>
<evidence type="ECO:0000313" key="2">
    <source>
        <dbReference type="EMBL" id="KAB4183088.1"/>
    </source>
</evidence>
<evidence type="ECO:0000313" key="1">
    <source>
        <dbReference type="EMBL" id="KAB4168990.1"/>
    </source>
</evidence>
<comment type="caution">
    <text evidence="2">The sequence shown here is derived from an EMBL/GenBank/DDBJ whole genome shotgun (WGS) entry which is preliminary data.</text>
</comment>
<dbReference type="EMBL" id="WCUG01000010">
    <property type="protein sequence ID" value="KAB4168990.1"/>
    <property type="molecule type" value="Genomic_DNA"/>
</dbReference>
<gene>
    <name evidence="2" type="ORF">GAQ44_12005</name>
    <name evidence="1" type="ORF">GAQ59_13135</name>
</gene>
<accession>A0A6A2FZ27</accession>
<organism evidence="2 4">
    <name type="scientific">Bacteroides uniformis</name>
    <dbReference type="NCBI Taxonomy" id="820"/>
    <lineage>
        <taxon>Bacteria</taxon>
        <taxon>Pseudomonadati</taxon>
        <taxon>Bacteroidota</taxon>
        <taxon>Bacteroidia</taxon>
        <taxon>Bacteroidales</taxon>
        <taxon>Bacteroidaceae</taxon>
        <taxon>Bacteroides</taxon>
    </lineage>
</organism>
<evidence type="ECO:0000313" key="3">
    <source>
        <dbReference type="Proteomes" id="UP000433928"/>
    </source>
</evidence>
<evidence type="ECO:0000313" key="4">
    <source>
        <dbReference type="Proteomes" id="UP000487221"/>
    </source>
</evidence>
<reference evidence="3 4" key="1">
    <citation type="journal article" date="2019" name="Nat. Med.">
        <title>A library of human gut bacterial isolates paired with longitudinal multiomics data enables mechanistic microbiome research.</title>
        <authorList>
            <person name="Poyet M."/>
            <person name="Groussin M."/>
            <person name="Gibbons S.M."/>
            <person name="Avila-Pacheco J."/>
            <person name="Jiang X."/>
            <person name="Kearney S.M."/>
            <person name="Perrotta A.R."/>
            <person name="Berdy B."/>
            <person name="Zhao S."/>
            <person name="Lieberman T.D."/>
            <person name="Swanson P.K."/>
            <person name="Smith M."/>
            <person name="Roesemann S."/>
            <person name="Alexander J.E."/>
            <person name="Rich S.A."/>
            <person name="Livny J."/>
            <person name="Vlamakis H."/>
            <person name="Clish C."/>
            <person name="Bullock K."/>
            <person name="Deik A."/>
            <person name="Scott J."/>
            <person name="Pierce K.A."/>
            <person name="Xavier R.J."/>
            <person name="Alm E.J."/>
        </authorList>
    </citation>
    <scope>NUCLEOTIDE SEQUENCE [LARGE SCALE GENOMIC DNA]</scope>
    <source>
        <strain evidence="2 4">BIOML-A19</strain>
        <strain evidence="1 3">BIOML-A27</strain>
    </source>
</reference>
<dbReference type="Proteomes" id="UP000433928">
    <property type="component" value="Unassembled WGS sequence"/>
</dbReference>
<protein>
    <submittedName>
        <fullName evidence="2">Uncharacterized protein</fullName>
    </submittedName>
</protein>
<name>A0A6A2FZ27_BACUN</name>
<dbReference type="Proteomes" id="UP000487221">
    <property type="component" value="Unassembled WGS sequence"/>
</dbReference>
<sequence length="118" mass="13305">MVNVEIDARILEDKKFNTQVENIITETREARRNVQIGGAQLKSSPVIRLMDEGNLSLSFILSEFPKIANKESRLPRGQRDVVANIVFEAARRVVFLNQQERARKAAEKANEKAAGNDI</sequence>
<dbReference type="AlphaFoldDB" id="A0A6A2FZ27"/>